<keyword evidence="4" id="KW-1185">Reference proteome</keyword>
<sequence length="615" mass="65995">MTDHAVLQRGAPIVLTGQAEGAVTVTLGDETAEAETGGEGTFEVELPAMEAGGPYTLTVQSEDGTLTVEDVLIGDVYLCSGQSNMEFPVSRALNPDFEIGRDHSDQVRLLSIPHVHDAAPQEALPDGTAWQAASAETVPDFSAVCYFTARNLREASESPVPMGLIDASWGGSQIEAWIPTEGLEEVGGFDRELELLAQYAEDPDAAKLAFGGPWEEWWRENYDGTEPWEGGPQDEGYKDVPEGEFRDWKTYDDPAAKGHLGRAWYAKTFELTEEQAQQGAELALGMFDDIDATWLNGEFVGSTFSWSDPRTYMLPEGRLRAGENTLVINVVNTYGQGGMLGPREDVELTLSDGETVPLGDGWRYDIVEKRVPGGPSAPWESVSGYSTIHNGMVAPLGNIELAGALWYQGESNADHAETYEALLEQLVATWRAQFTQDLPVAVIQLPGYGALPASPTESGWSVVREAERQVALDDEDVGLVVAIDAGTRTDIHPPIKQLVAERTAAVLTALAAGDEAAADGFPPEDATRQGDVVLVAMPTDDLKAISAPGPIAFELCGEDGACTFADAVLDGDRIAVVASGVQNPVEVRYCQGDAPICNLYTGDDTPVAPFRLKVE</sequence>
<dbReference type="EC" id="3.1.1.53" evidence="3"/>
<accession>A0A840I5A7</accession>
<proteinExistence type="predicted"/>
<dbReference type="Proteomes" id="UP000563524">
    <property type="component" value="Unassembled WGS sequence"/>
</dbReference>
<gene>
    <name evidence="3" type="ORF">GGQ59_002000</name>
</gene>
<dbReference type="RefSeq" id="WP_183818095.1">
    <property type="nucleotide sequence ID" value="NZ_JACHOB010000004.1"/>
</dbReference>
<dbReference type="Pfam" id="PF03629">
    <property type="entry name" value="SASA"/>
    <property type="match status" value="1"/>
</dbReference>
<evidence type="ECO:0000313" key="3">
    <source>
        <dbReference type="EMBL" id="MBB4659463.1"/>
    </source>
</evidence>
<dbReference type="AlphaFoldDB" id="A0A840I5A7"/>
<feature type="domain" description="Sialate O-acetylesterase" evidence="2">
    <location>
        <begin position="385"/>
        <end position="490"/>
    </location>
</feature>
<dbReference type="InterPro" id="IPR005181">
    <property type="entry name" value="SASA"/>
</dbReference>
<dbReference type="InterPro" id="IPR008979">
    <property type="entry name" value="Galactose-bd-like_sf"/>
</dbReference>
<dbReference type="GO" id="GO:0001681">
    <property type="term" value="F:sialate O-acetylesterase activity"/>
    <property type="evidence" value="ECO:0007669"/>
    <property type="project" value="UniProtKB-EC"/>
</dbReference>
<dbReference type="EMBL" id="JACHOB010000004">
    <property type="protein sequence ID" value="MBB4659463.1"/>
    <property type="molecule type" value="Genomic_DNA"/>
</dbReference>
<dbReference type="SUPFAM" id="SSF52266">
    <property type="entry name" value="SGNH hydrolase"/>
    <property type="match status" value="1"/>
</dbReference>
<dbReference type="InterPro" id="IPR036514">
    <property type="entry name" value="SGNH_hydro_sf"/>
</dbReference>
<name>A0A840I5A7_9PROT</name>
<dbReference type="Gene3D" id="3.40.50.1110">
    <property type="entry name" value="SGNH hydrolase"/>
    <property type="match status" value="2"/>
</dbReference>
<keyword evidence="1 3" id="KW-0378">Hydrolase</keyword>
<dbReference type="PANTHER" id="PTHR22901:SF0">
    <property type="entry name" value="SIALATE O-ACETYLESTERASE"/>
    <property type="match status" value="1"/>
</dbReference>
<dbReference type="InterPro" id="IPR039329">
    <property type="entry name" value="SIAE"/>
</dbReference>
<organism evidence="3 4">
    <name type="scientific">Parvularcula dongshanensis</name>
    <dbReference type="NCBI Taxonomy" id="1173995"/>
    <lineage>
        <taxon>Bacteria</taxon>
        <taxon>Pseudomonadati</taxon>
        <taxon>Pseudomonadota</taxon>
        <taxon>Alphaproteobacteria</taxon>
        <taxon>Parvularculales</taxon>
        <taxon>Parvularculaceae</taxon>
        <taxon>Parvularcula</taxon>
    </lineage>
</organism>
<evidence type="ECO:0000256" key="1">
    <source>
        <dbReference type="ARBA" id="ARBA00022801"/>
    </source>
</evidence>
<reference evidence="3 4" key="1">
    <citation type="submission" date="2020-08" db="EMBL/GenBank/DDBJ databases">
        <title>Genomic Encyclopedia of Type Strains, Phase IV (KMG-IV): sequencing the most valuable type-strain genomes for metagenomic binning, comparative biology and taxonomic classification.</title>
        <authorList>
            <person name="Goeker M."/>
        </authorList>
    </citation>
    <scope>NUCLEOTIDE SEQUENCE [LARGE SCALE GENOMIC DNA]</scope>
    <source>
        <strain evidence="3 4">DSM 102850</strain>
    </source>
</reference>
<dbReference type="GO" id="GO:0005975">
    <property type="term" value="P:carbohydrate metabolic process"/>
    <property type="evidence" value="ECO:0007669"/>
    <property type="project" value="TreeGrafter"/>
</dbReference>
<dbReference type="SUPFAM" id="SSF49785">
    <property type="entry name" value="Galactose-binding domain-like"/>
    <property type="match status" value="1"/>
</dbReference>
<dbReference type="Gene3D" id="2.60.120.260">
    <property type="entry name" value="Galactose-binding domain-like"/>
    <property type="match status" value="1"/>
</dbReference>
<comment type="caution">
    <text evidence="3">The sequence shown here is derived from an EMBL/GenBank/DDBJ whole genome shotgun (WGS) entry which is preliminary data.</text>
</comment>
<evidence type="ECO:0000259" key="2">
    <source>
        <dbReference type="Pfam" id="PF03629"/>
    </source>
</evidence>
<protein>
    <submittedName>
        <fullName evidence="3">Sialate O-acetylesterase</fullName>
        <ecNumber evidence="3">3.1.1.53</ecNumber>
    </submittedName>
</protein>
<evidence type="ECO:0000313" key="4">
    <source>
        <dbReference type="Proteomes" id="UP000563524"/>
    </source>
</evidence>
<dbReference type="PANTHER" id="PTHR22901">
    <property type="entry name" value="SIALATE O-ACETYLESTERASE"/>
    <property type="match status" value="1"/>
</dbReference>